<evidence type="ECO:0000256" key="3">
    <source>
        <dbReference type="ARBA" id="ARBA00022475"/>
    </source>
</evidence>
<feature type="transmembrane region" description="Helical" evidence="8">
    <location>
        <begin position="68"/>
        <end position="89"/>
    </location>
</feature>
<dbReference type="Proteomes" id="UP000555564">
    <property type="component" value="Unassembled WGS sequence"/>
</dbReference>
<accession>A0A7X0IEF3</accession>
<dbReference type="AlphaFoldDB" id="A0A7X0IEF3"/>
<evidence type="ECO:0000256" key="7">
    <source>
        <dbReference type="ARBA" id="ARBA00023136"/>
    </source>
</evidence>
<dbReference type="GO" id="GO:0005886">
    <property type="term" value="C:plasma membrane"/>
    <property type="evidence" value="ECO:0007669"/>
    <property type="project" value="UniProtKB-SubCell"/>
</dbReference>
<sequence length="175" mass="17900">MRGVAAVLLVPAVMVVQVSVINRFAFPGGGGPDLVLLGVVALAAVRSAAAGALIGFLTGAVADVLPPAAHVMGQYALVFCLVGFAVGRAGERARGALAATVIVAVMAAPLLAAGVGGLLGDPRVDWPAPLEDWPSMVVYDLAIVAAGFWVVSRRAGERPRRRSVPTGAYPVRRRV</sequence>
<evidence type="ECO:0000256" key="6">
    <source>
        <dbReference type="ARBA" id="ARBA00022989"/>
    </source>
</evidence>
<feature type="transmembrane region" description="Helical" evidence="8">
    <location>
        <begin position="6"/>
        <end position="25"/>
    </location>
</feature>
<organism evidence="9 10">
    <name type="scientific">Sphaerisporangium rubeum</name>
    <dbReference type="NCBI Taxonomy" id="321317"/>
    <lineage>
        <taxon>Bacteria</taxon>
        <taxon>Bacillati</taxon>
        <taxon>Actinomycetota</taxon>
        <taxon>Actinomycetes</taxon>
        <taxon>Streptosporangiales</taxon>
        <taxon>Streptosporangiaceae</taxon>
        <taxon>Sphaerisporangium</taxon>
    </lineage>
</organism>
<evidence type="ECO:0000313" key="9">
    <source>
        <dbReference type="EMBL" id="MBB6472438.1"/>
    </source>
</evidence>
<name>A0A7X0IEF3_9ACTN</name>
<reference evidence="9 10" key="1">
    <citation type="submission" date="2020-08" db="EMBL/GenBank/DDBJ databases">
        <title>Sequencing the genomes of 1000 actinobacteria strains.</title>
        <authorList>
            <person name="Klenk H.-P."/>
        </authorList>
    </citation>
    <scope>NUCLEOTIDE SEQUENCE [LARGE SCALE GENOMIC DNA]</scope>
    <source>
        <strain evidence="9 10">DSM 44936</strain>
    </source>
</reference>
<dbReference type="Pfam" id="PF04093">
    <property type="entry name" value="MreD"/>
    <property type="match status" value="1"/>
</dbReference>
<feature type="transmembrane region" description="Helical" evidence="8">
    <location>
        <begin position="96"/>
        <end position="116"/>
    </location>
</feature>
<dbReference type="InterPro" id="IPR007227">
    <property type="entry name" value="Cell_shape_determining_MreD"/>
</dbReference>
<protein>
    <submittedName>
        <fullName evidence="9">Rod shape-determining protein MreD</fullName>
    </submittedName>
</protein>
<keyword evidence="3" id="KW-1003">Cell membrane</keyword>
<feature type="transmembrane region" description="Helical" evidence="8">
    <location>
        <begin position="34"/>
        <end position="62"/>
    </location>
</feature>
<comment type="subcellular location">
    <subcellularLocation>
        <location evidence="1">Cell membrane</location>
        <topology evidence="1">Multi-pass membrane protein</topology>
    </subcellularLocation>
</comment>
<keyword evidence="10" id="KW-1185">Reference proteome</keyword>
<dbReference type="RefSeq" id="WP_184979508.1">
    <property type="nucleotide sequence ID" value="NZ_BAAALO010000037.1"/>
</dbReference>
<comment type="similarity">
    <text evidence="2">Belongs to the MreD family.</text>
</comment>
<proteinExistence type="inferred from homology"/>
<dbReference type="EMBL" id="JACHIU010000001">
    <property type="protein sequence ID" value="MBB6472438.1"/>
    <property type="molecule type" value="Genomic_DNA"/>
</dbReference>
<evidence type="ECO:0000256" key="5">
    <source>
        <dbReference type="ARBA" id="ARBA00022960"/>
    </source>
</evidence>
<dbReference type="GO" id="GO:0008360">
    <property type="term" value="P:regulation of cell shape"/>
    <property type="evidence" value="ECO:0007669"/>
    <property type="project" value="UniProtKB-KW"/>
</dbReference>
<evidence type="ECO:0000256" key="1">
    <source>
        <dbReference type="ARBA" id="ARBA00004651"/>
    </source>
</evidence>
<gene>
    <name evidence="9" type="ORF">BJ992_001869</name>
</gene>
<evidence type="ECO:0000256" key="8">
    <source>
        <dbReference type="SAM" id="Phobius"/>
    </source>
</evidence>
<keyword evidence="7 8" id="KW-0472">Membrane</keyword>
<evidence type="ECO:0000256" key="4">
    <source>
        <dbReference type="ARBA" id="ARBA00022692"/>
    </source>
</evidence>
<comment type="caution">
    <text evidence="9">The sequence shown here is derived from an EMBL/GenBank/DDBJ whole genome shotgun (WGS) entry which is preliminary data.</text>
</comment>
<evidence type="ECO:0000256" key="2">
    <source>
        <dbReference type="ARBA" id="ARBA00007776"/>
    </source>
</evidence>
<evidence type="ECO:0000313" key="10">
    <source>
        <dbReference type="Proteomes" id="UP000555564"/>
    </source>
</evidence>
<feature type="transmembrane region" description="Helical" evidence="8">
    <location>
        <begin position="136"/>
        <end position="152"/>
    </location>
</feature>
<dbReference type="NCBIfam" id="TIGR03426">
    <property type="entry name" value="shape_MreD"/>
    <property type="match status" value="1"/>
</dbReference>
<keyword evidence="6 8" id="KW-1133">Transmembrane helix</keyword>
<keyword evidence="5" id="KW-0133">Cell shape</keyword>
<keyword evidence="4 8" id="KW-0812">Transmembrane</keyword>